<sequence>MGNFKIIIIIIRGELICRSYLNF</sequence>
<reference evidence="1" key="2">
    <citation type="journal article" date="2015" name="Data Brief">
        <title>Shoot transcriptome of the giant reed, Arundo donax.</title>
        <authorList>
            <person name="Barrero R.A."/>
            <person name="Guerrero F.D."/>
            <person name="Moolhuijzen P."/>
            <person name="Goolsby J.A."/>
            <person name="Tidwell J."/>
            <person name="Bellgard S.E."/>
            <person name="Bellgard M.I."/>
        </authorList>
    </citation>
    <scope>NUCLEOTIDE SEQUENCE</scope>
    <source>
        <tissue evidence="1">Shoot tissue taken approximately 20 cm above the soil surface</tissue>
    </source>
</reference>
<proteinExistence type="predicted"/>
<dbReference type="EMBL" id="GBRH01158503">
    <property type="protein sequence ID" value="JAE39393.1"/>
    <property type="molecule type" value="Transcribed_RNA"/>
</dbReference>
<reference evidence="1" key="1">
    <citation type="submission" date="2014-09" db="EMBL/GenBank/DDBJ databases">
        <authorList>
            <person name="Magalhaes I.L.F."/>
            <person name="Oliveira U."/>
            <person name="Santos F.R."/>
            <person name="Vidigal T.H.D.A."/>
            <person name="Brescovit A.D."/>
            <person name="Santos A.J."/>
        </authorList>
    </citation>
    <scope>NUCLEOTIDE SEQUENCE</scope>
    <source>
        <tissue evidence="1">Shoot tissue taken approximately 20 cm above the soil surface</tissue>
    </source>
</reference>
<evidence type="ECO:0000313" key="1">
    <source>
        <dbReference type="EMBL" id="JAE39393.1"/>
    </source>
</evidence>
<name>A0A0A9I2J4_ARUDO</name>
<dbReference type="AlphaFoldDB" id="A0A0A9I2J4"/>
<protein>
    <submittedName>
        <fullName evidence="1">Uncharacterized protein</fullName>
    </submittedName>
</protein>
<organism evidence="1">
    <name type="scientific">Arundo donax</name>
    <name type="common">Giant reed</name>
    <name type="synonym">Donax arundinaceus</name>
    <dbReference type="NCBI Taxonomy" id="35708"/>
    <lineage>
        <taxon>Eukaryota</taxon>
        <taxon>Viridiplantae</taxon>
        <taxon>Streptophyta</taxon>
        <taxon>Embryophyta</taxon>
        <taxon>Tracheophyta</taxon>
        <taxon>Spermatophyta</taxon>
        <taxon>Magnoliopsida</taxon>
        <taxon>Liliopsida</taxon>
        <taxon>Poales</taxon>
        <taxon>Poaceae</taxon>
        <taxon>PACMAD clade</taxon>
        <taxon>Arundinoideae</taxon>
        <taxon>Arundineae</taxon>
        <taxon>Arundo</taxon>
    </lineage>
</organism>
<accession>A0A0A9I2J4</accession>